<dbReference type="EMBL" id="JARKIE010000391">
    <property type="protein sequence ID" value="KAJ7645826.1"/>
    <property type="molecule type" value="Genomic_DNA"/>
</dbReference>
<protein>
    <recommendedName>
        <fullName evidence="2">DUF6535 domain-containing protein</fullName>
    </recommendedName>
</protein>
<evidence type="ECO:0000313" key="3">
    <source>
        <dbReference type="EMBL" id="KAJ7645826.1"/>
    </source>
</evidence>
<dbReference type="InterPro" id="IPR045338">
    <property type="entry name" value="DUF6535"/>
</dbReference>
<gene>
    <name evidence="3" type="ORF">B0H17DRAFT_959327</name>
</gene>
<dbReference type="Pfam" id="PF20153">
    <property type="entry name" value="DUF6535"/>
    <property type="match status" value="1"/>
</dbReference>
<keyword evidence="1" id="KW-0812">Transmembrane</keyword>
<comment type="caution">
    <text evidence="3">The sequence shown here is derived from an EMBL/GenBank/DDBJ whole genome shotgun (WGS) entry which is preliminary data.</text>
</comment>
<keyword evidence="1" id="KW-0472">Membrane</keyword>
<evidence type="ECO:0000259" key="2">
    <source>
        <dbReference type="Pfam" id="PF20153"/>
    </source>
</evidence>
<reference evidence="3" key="1">
    <citation type="submission" date="2023-03" db="EMBL/GenBank/DDBJ databases">
        <title>Massive genome expansion in bonnet fungi (Mycena s.s.) driven by repeated elements and novel gene families across ecological guilds.</title>
        <authorList>
            <consortium name="Lawrence Berkeley National Laboratory"/>
            <person name="Harder C.B."/>
            <person name="Miyauchi S."/>
            <person name="Viragh M."/>
            <person name="Kuo A."/>
            <person name="Thoen E."/>
            <person name="Andreopoulos B."/>
            <person name="Lu D."/>
            <person name="Skrede I."/>
            <person name="Drula E."/>
            <person name="Henrissat B."/>
            <person name="Morin E."/>
            <person name="Kohler A."/>
            <person name="Barry K."/>
            <person name="LaButti K."/>
            <person name="Morin E."/>
            <person name="Salamov A."/>
            <person name="Lipzen A."/>
            <person name="Mereny Z."/>
            <person name="Hegedus B."/>
            <person name="Baldrian P."/>
            <person name="Stursova M."/>
            <person name="Weitz H."/>
            <person name="Taylor A."/>
            <person name="Grigoriev I.V."/>
            <person name="Nagy L.G."/>
            <person name="Martin F."/>
            <person name="Kauserud H."/>
        </authorList>
    </citation>
    <scope>NUCLEOTIDE SEQUENCE</scope>
    <source>
        <strain evidence="3">CBHHK067</strain>
    </source>
</reference>
<keyword evidence="1" id="KW-1133">Transmembrane helix</keyword>
<keyword evidence="4" id="KW-1185">Reference proteome</keyword>
<accession>A0AAD7FVV5</accession>
<organism evidence="3 4">
    <name type="scientific">Mycena rosella</name>
    <name type="common">Pink bonnet</name>
    <name type="synonym">Agaricus rosellus</name>
    <dbReference type="NCBI Taxonomy" id="1033263"/>
    <lineage>
        <taxon>Eukaryota</taxon>
        <taxon>Fungi</taxon>
        <taxon>Dikarya</taxon>
        <taxon>Basidiomycota</taxon>
        <taxon>Agaricomycotina</taxon>
        <taxon>Agaricomycetes</taxon>
        <taxon>Agaricomycetidae</taxon>
        <taxon>Agaricales</taxon>
        <taxon>Marasmiineae</taxon>
        <taxon>Mycenaceae</taxon>
        <taxon>Mycena</taxon>
    </lineage>
</organism>
<dbReference type="Proteomes" id="UP001221757">
    <property type="component" value="Unassembled WGS sequence"/>
</dbReference>
<proteinExistence type="predicted"/>
<dbReference type="AlphaFoldDB" id="A0AAD7FVV5"/>
<evidence type="ECO:0000313" key="4">
    <source>
        <dbReference type="Proteomes" id="UP001221757"/>
    </source>
</evidence>
<sequence length="164" mass="17898">MRQQISVLNRIDQRQAAAGKHVHSSLCWPLTAPPDVSAQPFPQVPGTSSSVWGALLRSRITETIQPQVDRWRSGLDALLVFLGLFSAIVTSFLVDSLPGLQQDEAARTNELLANLTEILIQLNTGANLLTLKTAAPAPFQPDAVDVRLNSYWSISLILSVRAMN</sequence>
<feature type="transmembrane region" description="Helical" evidence="1">
    <location>
        <begin position="75"/>
        <end position="94"/>
    </location>
</feature>
<name>A0AAD7FVV5_MYCRO</name>
<feature type="domain" description="DUF6535" evidence="2">
    <location>
        <begin position="57"/>
        <end position="160"/>
    </location>
</feature>
<evidence type="ECO:0000256" key="1">
    <source>
        <dbReference type="SAM" id="Phobius"/>
    </source>
</evidence>